<feature type="transmembrane region" description="Helical" evidence="11">
    <location>
        <begin position="738"/>
        <end position="756"/>
    </location>
</feature>
<dbReference type="EMBL" id="JBEZUR010000018">
    <property type="protein sequence ID" value="MEU3555333.1"/>
    <property type="molecule type" value="Genomic_DNA"/>
</dbReference>
<sequence>MLVVVLSQLACAAVLPAAARRIGRGVWAVAALVLAGSLAWLLTRTASVLDGTTYTETYAWSPALGLEIALRLDPLSLMMALVVTGVGVAVMTYAASYHHLGHGREAGLLLAFAAVMLGLVLADHLLLLYVFWELTSVASFLLIAGRREGGDRQRAAEQALLTTVAAGLAMLLGMVMLGQAAGTYRISALLADPPPPGATVTCALVLILVGAFAKSAQFPLHAWLPAAMAAPTSVSAYLHAATMVKAGVYLVARLAPGFAETTGWRPLVLTVGLYTLVVGAWRALRETDMKRLLAYGTVSELGMMIALFGMGTRTGALAGAVLLLSHALFKGALFMVVGIVDHQTGTRDLRELSGLGRALPVLAGVALLAGASMAKLPPTIGWIAQDGALEAMLHGHITGEAWATAALCLGSVFTVTYTARFLQGGFAVKRDRGPSGAVEAPRPLFLAPAAALAVLGLVAGVGYPAVDALTAPYADRYPATGKPFHAELWHGWTLGVWLALLIVVLGLALHAARRPFSRLLRRLPRLPDAEWCYRRTMVALHHGAVVLTRYTQVGSLPLYLSAILITVVLLPSIAVLHEMPPLHEIRAWWTPAELPLALTVLIAAAGAAVIKHRLAAVLVTGAVGYAVAGLFVVQGAPDLALTQFLVESLTLVVVVLVLRRMPSRFTPASGTALGRWTRAAVAVLVGVFVAGFALTAPQGRQNAGPAGEYLRRVGETGGQNVVNAIIVDFRALDTMGEIAVLMVTALGVISLIRLGTRQDEPRQDASAQDGDGKDRSARDEAAGDEDGTGRRPGPDGAADPSDFPAAARWDEPREHWLPGSTDLLGAERSVLMEVVTRLLFPSILVVSLFLLLSGHYRPGGGFAGGLVAGQAYILRYVVAGAGDVERAVPLRPGHLIGTGLTLAAVTGLTPLAFGRPPLTSTLWTWHLPVLGQVKSSSSLVFDIGVYLLILGVILTLLSAAGTSLRAPVPQLGTGTGTVGGRRP</sequence>
<feature type="transmembrane region" description="Helical" evidence="11">
    <location>
        <begin position="317"/>
        <end position="340"/>
    </location>
</feature>
<evidence type="ECO:0000313" key="17">
    <source>
        <dbReference type="EMBL" id="MEU3555333.1"/>
    </source>
</evidence>
<feature type="transmembrane region" description="Helical" evidence="11">
    <location>
        <begin position="556"/>
        <end position="576"/>
    </location>
</feature>
<feature type="transmembrane region" description="Helical" evidence="11">
    <location>
        <begin position="588"/>
        <end position="607"/>
    </location>
</feature>
<feature type="transmembrane region" description="Helical" evidence="11">
    <location>
        <begin position="106"/>
        <end position="122"/>
    </location>
</feature>
<organism evidence="17 18">
    <name type="scientific">Streptomyces fragilis</name>
    <dbReference type="NCBI Taxonomy" id="67301"/>
    <lineage>
        <taxon>Bacteria</taxon>
        <taxon>Bacillati</taxon>
        <taxon>Actinomycetota</taxon>
        <taxon>Actinomycetes</taxon>
        <taxon>Kitasatosporales</taxon>
        <taxon>Streptomycetaceae</taxon>
        <taxon>Streptomyces</taxon>
    </lineage>
</organism>
<feature type="transmembrane region" description="Helical" evidence="11">
    <location>
        <begin position="264"/>
        <end position="281"/>
    </location>
</feature>
<dbReference type="Pfam" id="PF00361">
    <property type="entry name" value="Proton_antipo_M"/>
    <property type="match status" value="1"/>
</dbReference>
<feature type="region of interest" description="Disordered" evidence="10">
    <location>
        <begin position="759"/>
        <end position="811"/>
    </location>
</feature>
<dbReference type="Pfam" id="PF04039">
    <property type="entry name" value="MnhB"/>
    <property type="match status" value="1"/>
</dbReference>
<feature type="transmembrane region" description="Helical" evidence="11">
    <location>
        <begin position="158"/>
        <end position="177"/>
    </location>
</feature>
<protein>
    <submittedName>
        <fullName evidence="17">Na+/H+ antiporter subunit A</fullName>
    </submittedName>
</protein>
<evidence type="ECO:0000256" key="4">
    <source>
        <dbReference type="ARBA" id="ARBA00022475"/>
    </source>
</evidence>
<evidence type="ECO:0000259" key="15">
    <source>
        <dbReference type="Pfam" id="PF13244"/>
    </source>
</evidence>
<dbReference type="PRINTS" id="PR01434">
    <property type="entry name" value="NADHDHGNASE5"/>
</dbReference>
<feature type="transmembrane region" description="Helical" evidence="11">
    <location>
        <begin position="943"/>
        <end position="964"/>
    </location>
</feature>
<reference evidence="17 18" key="1">
    <citation type="submission" date="2024-06" db="EMBL/GenBank/DDBJ databases">
        <title>The Natural Products Discovery Center: Release of the First 8490 Sequenced Strains for Exploring Actinobacteria Biosynthetic Diversity.</title>
        <authorList>
            <person name="Kalkreuter E."/>
            <person name="Kautsar S.A."/>
            <person name="Yang D."/>
            <person name="Bader C.D."/>
            <person name="Teijaro C.N."/>
            <person name="Fluegel L."/>
            <person name="Davis C.M."/>
            <person name="Simpson J.R."/>
            <person name="Lauterbach L."/>
            <person name="Steele A.D."/>
            <person name="Gui C."/>
            <person name="Meng S."/>
            <person name="Li G."/>
            <person name="Viehrig K."/>
            <person name="Ye F."/>
            <person name="Su P."/>
            <person name="Kiefer A.F."/>
            <person name="Nichols A."/>
            <person name="Cepeda A.J."/>
            <person name="Yan W."/>
            <person name="Fan B."/>
            <person name="Jiang Y."/>
            <person name="Adhikari A."/>
            <person name="Zheng C.-J."/>
            <person name="Schuster L."/>
            <person name="Cowan T.M."/>
            <person name="Smanski M.J."/>
            <person name="Chevrette M.G."/>
            <person name="De Carvalho L.P.S."/>
            <person name="Shen B."/>
        </authorList>
    </citation>
    <scope>NUCLEOTIDE SEQUENCE [LARGE SCALE GENOMIC DNA]</scope>
    <source>
        <strain evidence="17 18">NPDC038104</strain>
    </source>
</reference>
<dbReference type="Pfam" id="PF13244">
    <property type="entry name" value="MbhD"/>
    <property type="match status" value="1"/>
</dbReference>
<dbReference type="Pfam" id="PF20501">
    <property type="entry name" value="MbhE"/>
    <property type="match status" value="1"/>
</dbReference>
<keyword evidence="7" id="KW-0406">Ion transport</keyword>
<evidence type="ECO:0000256" key="8">
    <source>
        <dbReference type="ARBA" id="ARBA00023136"/>
    </source>
</evidence>
<feature type="transmembrane region" description="Helical" evidence="11">
    <location>
        <begin position="443"/>
        <end position="466"/>
    </location>
</feature>
<feature type="transmembrane region" description="Helical" evidence="11">
    <location>
        <begin position="614"/>
        <end position="633"/>
    </location>
</feature>
<keyword evidence="2" id="KW-0813">Transport</keyword>
<evidence type="ECO:0000256" key="11">
    <source>
        <dbReference type="SAM" id="Phobius"/>
    </source>
</evidence>
<dbReference type="InterPro" id="IPR046806">
    <property type="entry name" value="MrpA_C/MbhE"/>
</dbReference>
<evidence type="ECO:0000256" key="5">
    <source>
        <dbReference type="ARBA" id="ARBA00022692"/>
    </source>
</evidence>
<feature type="transmembrane region" description="Helical" evidence="11">
    <location>
        <begin position="679"/>
        <end position="696"/>
    </location>
</feature>
<dbReference type="InterPro" id="IPR007182">
    <property type="entry name" value="MnhB"/>
</dbReference>
<feature type="transmembrane region" description="Helical" evidence="11">
    <location>
        <begin position="352"/>
        <end position="374"/>
    </location>
</feature>
<keyword evidence="4" id="KW-1003">Cell membrane</keyword>
<feature type="transmembrane region" description="Helical" evidence="11">
    <location>
        <begin position="894"/>
        <end position="913"/>
    </location>
</feature>
<comment type="subcellular location">
    <subcellularLocation>
        <location evidence="1">Cell membrane</location>
        <topology evidence="1">Multi-pass membrane protein</topology>
    </subcellularLocation>
    <subcellularLocation>
        <location evidence="9">Membrane</location>
        <topology evidence="9">Multi-pass membrane protein</topology>
    </subcellularLocation>
</comment>
<keyword evidence="8 11" id="KW-0472">Membrane</keyword>
<evidence type="ECO:0000256" key="2">
    <source>
        <dbReference type="ARBA" id="ARBA00022448"/>
    </source>
</evidence>
<dbReference type="InterPro" id="IPR025383">
    <property type="entry name" value="MrpA_C/MbhD"/>
</dbReference>
<feature type="domain" description="MrpA C-terminal/MbhD" evidence="15">
    <location>
        <begin position="599"/>
        <end position="662"/>
    </location>
</feature>
<evidence type="ECO:0000256" key="6">
    <source>
        <dbReference type="ARBA" id="ARBA00022989"/>
    </source>
</evidence>
<evidence type="ECO:0000256" key="9">
    <source>
        <dbReference type="RuleBase" id="RU000320"/>
    </source>
</evidence>
<evidence type="ECO:0000256" key="10">
    <source>
        <dbReference type="SAM" id="MobiDB-lite"/>
    </source>
</evidence>
<feature type="domain" description="Na+/H+ antiporter MnhB subunit-related protein" evidence="14">
    <location>
        <begin position="832"/>
        <end position="955"/>
    </location>
</feature>
<evidence type="ECO:0000256" key="7">
    <source>
        <dbReference type="ARBA" id="ARBA00023065"/>
    </source>
</evidence>
<keyword evidence="18" id="KW-1185">Reference proteome</keyword>
<dbReference type="PANTHER" id="PTHR43373:SF1">
    <property type="entry name" value="NA(+)_H(+) ANTIPORTER SUBUNIT A"/>
    <property type="match status" value="1"/>
</dbReference>
<evidence type="ECO:0000259" key="13">
    <source>
        <dbReference type="Pfam" id="PF00662"/>
    </source>
</evidence>
<feature type="transmembrane region" description="Helical" evidence="11">
    <location>
        <begin position="492"/>
        <end position="512"/>
    </location>
</feature>
<name>A0ABV2YHX3_9ACTN</name>
<keyword evidence="3" id="KW-0050">Antiport</keyword>
<dbReference type="Pfam" id="PF00662">
    <property type="entry name" value="Proton_antipo_N"/>
    <property type="match status" value="1"/>
</dbReference>
<dbReference type="PANTHER" id="PTHR43373">
    <property type="entry name" value="NA(+)/H(+) ANTIPORTER SUBUNIT"/>
    <property type="match status" value="1"/>
</dbReference>
<gene>
    <name evidence="17" type="ORF">AB0E65_14120</name>
</gene>
<feature type="transmembrane region" description="Helical" evidence="11">
    <location>
        <begin position="75"/>
        <end position="94"/>
    </location>
</feature>
<dbReference type="InterPro" id="IPR050616">
    <property type="entry name" value="CPA3_Na-H_Antiporter_A"/>
</dbReference>
<dbReference type="RefSeq" id="WP_159105530.1">
    <property type="nucleotide sequence ID" value="NZ_BEVZ01000002.1"/>
</dbReference>
<evidence type="ECO:0000259" key="14">
    <source>
        <dbReference type="Pfam" id="PF04039"/>
    </source>
</evidence>
<evidence type="ECO:0000313" key="18">
    <source>
        <dbReference type="Proteomes" id="UP001550850"/>
    </source>
</evidence>
<feature type="transmembrane region" description="Helical" evidence="11">
    <location>
        <begin position="862"/>
        <end position="882"/>
    </location>
</feature>
<feature type="domain" description="NADH-Ubiquinone oxidoreductase (complex I) chain 5 N-terminal" evidence="13">
    <location>
        <begin position="64"/>
        <end position="97"/>
    </location>
</feature>
<comment type="caution">
    <text evidence="17">The sequence shown here is derived from an EMBL/GenBank/DDBJ whole genome shotgun (WGS) entry which is preliminary data.</text>
</comment>
<feature type="transmembrane region" description="Helical" evidence="11">
    <location>
        <begin position="128"/>
        <end position="146"/>
    </location>
</feature>
<keyword evidence="6 11" id="KW-1133">Transmembrane helix</keyword>
<feature type="transmembrane region" description="Helical" evidence="11">
    <location>
        <begin position="401"/>
        <end position="422"/>
    </location>
</feature>
<evidence type="ECO:0000256" key="3">
    <source>
        <dbReference type="ARBA" id="ARBA00022449"/>
    </source>
</evidence>
<dbReference type="InterPro" id="IPR001750">
    <property type="entry name" value="ND/Mrp_TM"/>
</dbReference>
<keyword evidence="5 9" id="KW-0812">Transmembrane</keyword>
<evidence type="ECO:0000259" key="12">
    <source>
        <dbReference type="Pfam" id="PF00361"/>
    </source>
</evidence>
<feature type="domain" description="NADH:quinone oxidoreductase/Mrp antiporter transmembrane" evidence="12">
    <location>
        <begin position="122"/>
        <end position="396"/>
    </location>
</feature>
<evidence type="ECO:0000259" key="16">
    <source>
        <dbReference type="Pfam" id="PF20501"/>
    </source>
</evidence>
<feature type="domain" description="MrpA C-terminal/MbhE" evidence="16">
    <location>
        <begin position="676"/>
        <end position="753"/>
    </location>
</feature>
<dbReference type="InterPro" id="IPR001516">
    <property type="entry name" value="Proton_antipo_N"/>
</dbReference>
<feature type="compositionally biased region" description="Basic and acidic residues" evidence="10">
    <location>
        <begin position="770"/>
        <end position="793"/>
    </location>
</feature>
<proteinExistence type="predicted"/>
<dbReference type="Proteomes" id="UP001550850">
    <property type="component" value="Unassembled WGS sequence"/>
</dbReference>
<feature type="transmembrane region" description="Helical" evidence="11">
    <location>
        <begin position="197"/>
        <end position="213"/>
    </location>
</feature>
<feature type="transmembrane region" description="Helical" evidence="11">
    <location>
        <begin position="293"/>
        <end position="311"/>
    </location>
</feature>
<evidence type="ECO:0000256" key="1">
    <source>
        <dbReference type="ARBA" id="ARBA00004651"/>
    </source>
</evidence>
<accession>A0ABV2YHX3</accession>
<feature type="transmembrane region" description="Helical" evidence="11">
    <location>
        <begin position="639"/>
        <end position="658"/>
    </location>
</feature>
<dbReference type="NCBIfam" id="NF009284">
    <property type="entry name" value="PRK12644.1"/>
    <property type="match status" value="1"/>
</dbReference>
<feature type="transmembrane region" description="Helical" evidence="11">
    <location>
        <begin position="838"/>
        <end position="856"/>
    </location>
</feature>